<feature type="region of interest" description="Disordered" evidence="7">
    <location>
        <begin position="140"/>
        <end position="162"/>
    </location>
</feature>
<dbReference type="InterPro" id="IPR006744">
    <property type="entry name" value="Poxvirus_A12"/>
</dbReference>
<evidence type="ECO:0000256" key="7">
    <source>
        <dbReference type="SAM" id="MobiDB-lite"/>
    </source>
</evidence>
<evidence type="ECO:0000256" key="1">
    <source>
        <dbReference type="ARBA" id="ARBA00004328"/>
    </source>
</evidence>
<reference evidence="8" key="1">
    <citation type="journal article" date="2021" name="Arch. Virol.">
        <title>First complete genome characterization of swinepox virus directly from a clinical sample indicates divergence of a Eurasian-lineage virus.</title>
        <authorList>
            <person name="Aasdev A."/>
            <person name="Mishra A."/>
            <person name="Bora D.P."/>
            <person name="Kurkure N.V."/>
            <person name="Barman N.N."/>
            <person name="Raut A.A."/>
        </authorList>
    </citation>
    <scope>NUCLEOTIDE SEQUENCE</scope>
    <source>
        <strain evidence="8">SwPV/India-Assam/16</strain>
    </source>
</reference>
<dbReference type="Proteomes" id="UP000671927">
    <property type="component" value="Segment"/>
</dbReference>
<name>A0A881SY58_SWPV</name>
<dbReference type="Pfam" id="PF04651">
    <property type="entry name" value="Pox_A12"/>
    <property type="match status" value="1"/>
</dbReference>
<sequence length="178" mass="19315">MTDKKLSRSSYDDYIETINKLTPQLKTILAHISGEQTTTNLISDNTSDDVKAGSMCSTNKSCSKKKCSDVSKSVRTHTTKSSGAPRKKHVFSSVDNNPQIMQAVTNCGKIVYGTVKDGKLEVHGTVGEINQDLLGIESVNGGRKTTKSSKPKKKTTSSSKKSVCMYKMDPLDDIDGMS</sequence>
<keyword evidence="2" id="KW-0946">Virion</keyword>
<feature type="compositionally biased region" description="Basic residues" evidence="7">
    <location>
        <begin position="144"/>
        <end position="155"/>
    </location>
</feature>
<comment type="function">
    <text evidence="4">Component of the virion core that undergoes proteolytic processing during the immature virion (IV) to mature virion (MV) transition. Essential for the formation of a structurally normal core.</text>
</comment>
<dbReference type="EMBL" id="MW036632">
    <property type="protein sequence ID" value="QQG31590.1"/>
    <property type="molecule type" value="Genomic_DNA"/>
</dbReference>
<accession>A0A881SY58</accession>
<dbReference type="GO" id="GO:0044423">
    <property type="term" value="C:virion component"/>
    <property type="evidence" value="ECO:0007669"/>
    <property type="project" value="UniProtKB-KW"/>
</dbReference>
<comment type="subcellular location">
    <subcellularLocation>
        <location evidence="1">Virion</location>
    </subcellularLocation>
</comment>
<proteinExistence type="inferred from homology"/>
<keyword evidence="3" id="KW-0426">Late protein</keyword>
<evidence type="ECO:0000256" key="4">
    <source>
        <dbReference type="ARBA" id="ARBA00024862"/>
    </source>
</evidence>
<evidence type="ECO:0000256" key="2">
    <source>
        <dbReference type="ARBA" id="ARBA00022844"/>
    </source>
</evidence>
<evidence type="ECO:0000256" key="6">
    <source>
        <dbReference type="ARBA" id="ARBA00034854"/>
    </source>
</evidence>
<evidence type="ECO:0000256" key="5">
    <source>
        <dbReference type="ARBA" id="ARBA00034774"/>
    </source>
</evidence>
<evidence type="ECO:0000256" key="3">
    <source>
        <dbReference type="ARBA" id="ARBA00022921"/>
    </source>
</evidence>
<organismHost>
    <name type="scientific">Sus scrofa</name>
    <name type="common">Pig</name>
    <dbReference type="NCBI Taxonomy" id="9823"/>
</organismHost>
<comment type="similarity">
    <text evidence="5">Belongs to the orthopoxvirus OPG138 family.</text>
</comment>
<protein>
    <recommendedName>
        <fullName evidence="6">25 kDa core protein OPG138</fullName>
    </recommendedName>
</protein>
<organism evidence="8">
    <name type="scientific">Swinepox virus</name>
    <name type="common">SWPV</name>
    <dbReference type="NCBI Taxonomy" id="10276"/>
    <lineage>
        <taxon>Viruses</taxon>
        <taxon>Varidnaviria</taxon>
        <taxon>Bamfordvirae</taxon>
        <taxon>Nucleocytoviricota</taxon>
        <taxon>Pokkesviricetes</taxon>
        <taxon>Chitovirales</taxon>
        <taxon>Poxviridae</taxon>
        <taxon>Chordopoxvirinae</taxon>
        <taxon>Suipoxvirus</taxon>
        <taxon>Suipoxvirus swinepox</taxon>
    </lineage>
</organism>
<evidence type="ECO:0000313" key="8">
    <source>
        <dbReference type="EMBL" id="QQG31590.1"/>
    </source>
</evidence>
<gene>
    <name evidence="8" type="primary">SwPV099</name>
</gene>